<keyword evidence="3" id="KW-1185">Reference proteome</keyword>
<dbReference type="AlphaFoldDB" id="A0A927GXU6"/>
<protein>
    <submittedName>
        <fullName evidence="2">Glycosyltransferase family 2 protein</fullName>
    </submittedName>
</protein>
<dbReference type="Gene3D" id="3.90.550.10">
    <property type="entry name" value="Spore Coat Polysaccharide Biosynthesis Protein SpsA, Chain A"/>
    <property type="match status" value="1"/>
</dbReference>
<dbReference type="InterPro" id="IPR001173">
    <property type="entry name" value="Glyco_trans_2-like"/>
</dbReference>
<dbReference type="PANTHER" id="PTHR33604:SF3">
    <property type="entry name" value="OSJNBA0004B13.7 PROTEIN"/>
    <property type="match status" value="1"/>
</dbReference>
<dbReference type="CDD" id="cd00761">
    <property type="entry name" value="Glyco_tranf_GTA_type"/>
    <property type="match status" value="1"/>
</dbReference>
<evidence type="ECO:0000313" key="3">
    <source>
        <dbReference type="Proteomes" id="UP000639396"/>
    </source>
</evidence>
<dbReference type="InterPro" id="IPR029044">
    <property type="entry name" value="Nucleotide-diphossugar_trans"/>
</dbReference>
<comment type="caution">
    <text evidence="2">The sequence shown here is derived from an EMBL/GenBank/DDBJ whole genome shotgun (WGS) entry which is preliminary data.</text>
</comment>
<feature type="domain" description="Glycosyltransferase 2-like" evidence="1">
    <location>
        <begin position="5"/>
        <end position="78"/>
    </location>
</feature>
<dbReference type="RefSeq" id="WP_190924424.1">
    <property type="nucleotide sequence ID" value="NZ_JACXJA010000003.1"/>
</dbReference>
<evidence type="ECO:0000259" key="1">
    <source>
        <dbReference type="Pfam" id="PF00535"/>
    </source>
</evidence>
<dbReference type="Pfam" id="PF00535">
    <property type="entry name" value="Glycos_transf_2"/>
    <property type="match status" value="1"/>
</dbReference>
<dbReference type="EMBL" id="JACXJA010000003">
    <property type="protein sequence ID" value="MBD2860900.1"/>
    <property type="molecule type" value="Genomic_DNA"/>
</dbReference>
<dbReference type="PANTHER" id="PTHR33604">
    <property type="entry name" value="OSJNBA0004B13.7 PROTEIN"/>
    <property type="match status" value="1"/>
</dbReference>
<organism evidence="2 3">
    <name type="scientific">Paenibacillus oceani</name>
    <dbReference type="NCBI Taxonomy" id="2772510"/>
    <lineage>
        <taxon>Bacteria</taxon>
        <taxon>Bacillati</taxon>
        <taxon>Bacillota</taxon>
        <taxon>Bacilli</taxon>
        <taxon>Bacillales</taxon>
        <taxon>Paenibacillaceae</taxon>
        <taxon>Paenibacillus</taxon>
    </lineage>
</organism>
<gene>
    <name evidence="2" type="ORF">IDH45_02725</name>
</gene>
<name>A0A927GXU6_9BACL</name>
<evidence type="ECO:0000313" key="2">
    <source>
        <dbReference type="EMBL" id="MBD2860900.1"/>
    </source>
</evidence>
<reference evidence="2" key="1">
    <citation type="submission" date="2020-09" db="EMBL/GenBank/DDBJ databases">
        <title>A novel bacterium of genus Paenibacillus, isolated from South China Sea.</title>
        <authorList>
            <person name="Huang H."/>
            <person name="Mo K."/>
            <person name="Hu Y."/>
        </authorList>
    </citation>
    <scope>NUCLEOTIDE SEQUENCE</scope>
    <source>
        <strain evidence="2">IB182363</strain>
    </source>
</reference>
<sequence length="345" mass="40096">MEKATIVVAAFNRKQALARCLQALSKAQYEDLSPRLIISIDRGSSNKDVRELADQFLWKHGPKTVIYQEQELGLKQHILACGELTRRYGPIILLEDDIFVSPFFYSYAGQACSYYRDDPRISGISLYSPRYNETAKSAFEPLQSRHDVFFGQFPSSWGQLWTPEQWASFAAWYGDGDNLDIRSDDHHIPPNVRKWSRSWKKYFYKYMIEQNKYFVYPYVSHSTNFADPGIHVKKPTQRYQVTLSYCGERTYALCPLDDSGVVYDAFYEFTGLGKQFKEPVRTNLSVDLWGTKSKEAYSRFVLTTRRLNYKVLATFGSSLIPLEDNVLQNMTGDGIYLYDMQREQR</sequence>
<dbReference type="Proteomes" id="UP000639396">
    <property type="component" value="Unassembled WGS sequence"/>
</dbReference>
<accession>A0A927GXU6</accession>
<dbReference type="SUPFAM" id="SSF53448">
    <property type="entry name" value="Nucleotide-diphospho-sugar transferases"/>
    <property type="match status" value="1"/>
</dbReference>
<proteinExistence type="predicted"/>